<gene>
    <name evidence="1" type="ORF">OGAPHI_006033</name>
</gene>
<reference evidence="1" key="1">
    <citation type="journal article" date="2021" name="Open Biol.">
        <title>Shared evolutionary footprints suggest mitochondrial oxidative damage underlies multiple complex I losses in fungi.</title>
        <authorList>
            <person name="Schikora-Tamarit M.A."/>
            <person name="Marcet-Houben M."/>
            <person name="Nosek J."/>
            <person name="Gabaldon T."/>
        </authorList>
    </citation>
    <scope>NUCLEOTIDE SEQUENCE</scope>
    <source>
        <strain evidence="1">CBS6075</strain>
    </source>
</reference>
<comment type="caution">
    <text evidence="1">The sequence shown here is derived from an EMBL/GenBank/DDBJ whole genome shotgun (WGS) entry which is preliminary data.</text>
</comment>
<keyword evidence="2" id="KW-1185">Reference proteome</keyword>
<dbReference type="AlphaFoldDB" id="A0A9P8NYL2"/>
<name>A0A9P8NYL2_9ASCO</name>
<dbReference type="RefSeq" id="XP_046058958.1">
    <property type="nucleotide sequence ID" value="XM_046207279.1"/>
</dbReference>
<dbReference type="GeneID" id="70237997"/>
<sequence>MVIRLIGNELFLHRLKGLLVAWLDQSVQFWNQQLVEIPQIVCGLGTTFIDGAWLPVLDVLESFGVVDQNAQHTVDEIGVDPLHGGQKQVILDRSFLAQFGNILLQVALEIDAVGQRGQHRRVRRDEPKRVQVKQVFVQVLVKVDFGAGHAELRARGVEYKSQLLYSRFRKYGIGFSSTPSSSSFLIVGRNDWSVCALESSTFSICTFPSFSHNCFLYPDKMSSTSSQILSRTGLLLGLFRKDAWYTFFPELYSVKIESKSPIETNSVNFFGRSSNTLLFVSNERKFSISFARSSPSRTGFNIIVDETFALAIDSLRFETFSDKLLIEYSLRALKALESTKYLVFLGSLESSITSLSINSSRTDSWNPRGSPTFNADRRLCATGSSGWSVRNLLSCSLGIFLAISSRSMSSSCTIGFDPVDAPA</sequence>
<reference evidence="1" key="2">
    <citation type="submission" date="2021-01" db="EMBL/GenBank/DDBJ databases">
        <authorList>
            <person name="Schikora-Tamarit M.A."/>
        </authorList>
    </citation>
    <scope>NUCLEOTIDE SEQUENCE</scope>
    <source>
        <strain evidence="1">CBS6075</strain>
    </source>
</reference>
<dbReference type="EMBL" id="JAEUBE010000414">
    <property type="protein sequence ID" value="KAH3661854.1"/>
    <property type="molecule type" value="Genomic_DNA"/>
</dbReference>
<protein>
    <submittedName>
        <fullName evidence="1">Uncharacterized protein</fullName>
    </submittedName>
</protein>
<evidence type="ECO:0000313" key="1">
    <source>
        <dbReference type="EMBL" id="KAH3661854.1"/>
    </source>
</evidence>
<accession>A0A9P8NYL2</accession>
<dbReference type="Proteomes" id="UP000769157">
    <property type="component" value="Unassembled WGS sequence"/>
</dbReference>
<proteinExistence type="predicted"/>
<organism evidence="1 2">
    <name type="scientific">Ogataea philodendri</name>
    <dbReference type="NCBI Taxonomy" id="1378263"/>
    <lineage>
        <taxon>Eukaryota</taxon>
        <taxon>Fungi</taxon>
        <taxon>Dikarya</taxon>
        <taxon>Ascomycota</taxon>
        <taxon>Saccharomycotina</taxon>
        <taxon>Pichiomycetes</taxon>
        <taxon>Pichiales</taxon>
        <taxon>Pichiaceae</taxon>
        <taxon>Ogataea</taxon>
    </lineage>
</organism>
<evidence type="ECO:0000313" key="2">
    <source>
        <dbReference type="Proteomes" id="UP000769157"/>
    </source>
</evidence>